<dbReference type="InterPro" id="IPR027417">
    <property type="entry name" value="P-loop_NTPase"/>
</dbReference>
<organism evidence="2 3">
    <name type="scientific">Acetoanaerobium noterae</name>
    <dbReference type="NCBI Taxonomy" id="745369"/>
    <lineage>
        <taxon>Bacteria</taxon>
        <taxon>Bacillati</taxon>
        <taxon>Bacillota</taxon>
        <taxon>Clostridia</taxon>
        <taxon>Peptostreptococcales</taxon>
        <taxon>Filifactoraceae</taxon>
        <taxon>Acetoanaerobium</taxon>
    </lineage>
</organism>
<dbReference type="InterPro" id="IPR004435">
    <property type="entry name" value="MobB_dom"/>
</dbReference>
<dbReference type="Proteomes" id="UP000243406">
    <property type="component" value="Unassembled WGS sequence"/>
</dbReference>
<dbReference type="EMBL" id="FUYN01000001">
    <property type="protein sequence ID" value="SKB31107.1"/>
    <property type="molecule type" value="Genomic_DNA"/>
</dbReference>
<dbReference type="NCBIfam" id="TIGR00176">
    <property type="entry name" value="mobB"/>
    <property type="match status" value="1"/>
</dbReference>
<dbReference type="Gene3D" id="3.40.50.300">
    <property type="entry name" value="P-loop containing nucleotide triphosphate hydrolases"/>
    <property type="match status" value="1"/>
</dbReference>
<evidence type="ECO:0000313" key="3">
    <source>
        <dbReference type="Proteomes" id="UP000243406"/>
    </source>
</evidence>
<dbReference type="PANTHER" id="PTHR40072">
    <property type="entry name" value="MOLYBDOPTERIN-GUANINE DINUCLEOTIDE BIOSYNTHESIS ADAPTER PROTEIN-RELATED"/>
    <property type="match status" value="1"/>
</dbReference>
<sequence>MKVVSVIGITDSGKTTTIENIIKELRLRNYTVGTVKEIHFHNFKMDVEGTNTDRHKKAGSQLVTARGENETDILFQEKLSLAKILSFYNHDYVILEGVREKSIPKILTAHNINGIEDRLDETVFAISGRVSSELDMYKDIPSINGITHIQKLVDLIEKNAIEFFQDKKEARYKVVIGGKEVNISAELQELLCHTMQVMTKELGLHIENEDTGICIRKRDL</sequence>
<accession>A0A1T5A8R1</accession>
<dbReference type="SUPFAM" id="SSF52540">
    <property type="entry name" value="P-loop containing nucleoside triphosphate hydrolases"/>
    <property type="match status" value="1"/>
</dbReference>
<dbReference type="Pfam" id="PF03205">
    <property type="entry name" value="MobB"/>
    <property type="match status" value="1"/>
</dbReference>
<dbReference type="PANTHER" id="PTHR40072:SF1">
    <property type="entry name" value="MOLYBDOPTERIN-GUANINE DINUCLEOTIDE BIOSYNTHESIS ADAPTER PROTEIN"/>
    <property type="match status" value="1"/>
</dbReference>
<dbReference type="AlphaFoldDB" id="A0A1T5A8R1"/>
<reference evidence="3" key="1">
    <citation type="submission" date="2017-02" db="EMBL/GenBank/DDBJ databases">
        <authorList>
            <person name="Varghese N."/>
            <person name="Submissions S."/>
        </authorList>
    </citation>
    <scope>NUCLEOTIDE SEQUENCE [LARGE SCALE GENOMIC DNA]</scope>
    <source>
        <strain evidence="3">ATCC 35199</strain>
    </source>
</reference>
<feature type="domain" description="Molybdopterin-guanine dinucleotide biosynthesis protein B (MobB)" evidence="1">
    <location>
        <begin position="3"/>
        <end position="111"/>
    </location>
</feature>
<gene>
    <name evidence="2" type="ORF">SAMN02745120_0855</name>
</gene>
<protein>
    <submittedName>
        <fullName evidence="2">Molybdopterin-guanine dinucleotide biosynthesis protein B</fullName>
    </submittedName>
</protein>
<dbReference type="GO" id="GO:0006777">
    <property type="term" value="P:Mo-molybdopterin cofactor biosynthetic process"/>
    <property type="evidence" value="ECO:0007669"/>
    <property type="project" value="InterPro"/>
</dbReference>
<keyword evidence="3" id="KW-1185">Reference proteome</keyword>
<evidence type="ECO:0000313" key="2">
    <source>
        <dbReference type="EMBL" id="SKB31107.1"/>
    </source>
</evidence>
<name>A0A1T5A8R1_9FIRM</name>
<evidence type="ECO:0000259" key="1">
    <source>
        <dbReference type="Pfam" id="PF03205"/>
    </source>
</evidence>
<dbReference type="GO" id="GO:0005525">
    <property type="term" value="F:GTP binding"/>
    <property type="evidence" value="ECO:0007669"/>
    <property type="project" value="InterPro"/>
</dbReference>
<dbReference type="RefSeq" id="WP_079588790.1">
    <property type="nucleotide sequence ID" value="NZ_FUYN01000001.1"/>
</dbReference>
<proteinExistence type="predicted"/>
<dbReference type="OrthoDB" id="9786803at2"/>
<dbReference type="InterPro" id="IPR052539">
    <property type="entry name" value="MGD_biosynthesis_adapter"/>
</dbReference>